<dbReference type="AlphaFoldDB" id="A0A6A6J4Q0"/>
<dbReference type="EMBL" id="ML987189">
    <property type="protein sequence ID" value="KAF2257411.1"/>
    <property type="molecule type" value="Genomic_DNA"/>
</dbReference>
<protein>
    <submittedName>
        <fullName evidence="2">Uncharacterized protein</fullName>
    </submittedName>
</protein>
<dbReference type="OrthoDB" id="5350396at2759"/>
<feature type="compositionally biased region" description="Polar residues" evidence="1">
    <location>
        <begin position="528"/>
        <end position="539"/>
    </location>
</feature>
<proteinExistence type="predicted"/>
<sequence>MPPQKRSIRDFFAPAPKPSQPNHSSTPRSTEPAKSATPTLYTSHTIRVNRTPPTTSPEPRPPSTSQSSANSAGTSKRVVSNGEEVVRNSDSETDSLPELDWGDSSNNLKTTSRATMAKPRERTAQDGLRKPPKKPRDGKSFSLFVQAAQKSAEAERKIAEVKADLDKPLETTPPPDFGISEEALADAVHDDDDPDKAKRLYLAMQRTNALQMDCVFHFFRENLEDSEGSHAKEATFPTDKLPKHRWTTSFAAQPARDQAFLTGFAQQVFRYQQLPEELASWMIDQICIGRSDALNAKYIQLLAAHDDYLKHLLDISRLDNIFRSIGANQQLNSDLPVTPSYVPHPAKRRPLPDSLKSVARLLQAAAPRLLTTRHALYVLFLLCMDNSVAADLDTLHAVQDAIEAIMCNIPEKNPLKPVLEGVVPRLLARITHPILQKNLVWSLPSKSPLTAYFQRHLALAFLLHPMSLDVPLSSPKLTQLIHSYLQDSPDFHITKETDYMSLAARLALLDIAIGPGPGTVPHQPLISPPTSQEGSSQVTPPEPPPSDVKAFNKEVDALAQHIKLLSNSIHESGALSDLTRLDAKDCSERLYHRLENAVRIGGKKVKDPFGDENASEQGKKIFANWLTKSQSGTQTPVLNGGANEVDAEEGGEDLMEN</sequence>
<gene>
    <name evidence="2" type="ORF">BU26DRAFT_558798</name>
</gene>
<evidence type="ECO:0000313" key="3">
    <source>
        <dbReference type="Proteomes" id="UP000800094"/>
    </source>
</evidence>
<feature type="region of interest" description="Disordered" evidence="1">
    <location>
        <begin position="629"/>
        <end position="657"/>
    </location>
</feature>
<feature type="compositionally biased region" description="Polar residues" evidence="1">
    <location>
        <begin position="103"/>
        <end position="114"/>
    </location>
</feature>
<evidence type="ECO:0000313" key="2">
    <source>
        <dbReference type="EMBL" id="KAF2257411.1"/>
    </source>
</evidence>
<dbReference type="Proteomes" id="UP000800094">
    <property type="component" value="Unassembled WGS sequence"/>
</dbReference>
<feature type="region of interest" description="Disordered" evidence="1">
    <location>
        <begin position="1"/>
        <end position="141"/>
    </location>
</feature>
<name>A0A6A6J4Q0_9PLEO</name>
<feature type="region of interest" description="Disordered" evidence="1">
    <location>
        <begin position="519"/>
        <end position="547"/>
    </location>
</feature>
<reference evidence="2" key="1">
    <citation type="journal article" date="2020" name="Stud. Mycol.">
        <title>101 Dothideomycetes genomes: a test case for predicting lifestyles and emergence of pathogens.</title>
        <authorList>
            <person name="Haridas S."/>
            <person name="Albert R."/>
            <person name="Binder M."/>
            <person name="Bloem J."/>
            <person name="Labutti K."/>
            <person name="Salamov A."/>
            <person name="Andreopoulos B."/>
            <person name="Baker S."/>
            <person name="Barry K."/>
            <person name="Bills G."/>
            <person name="Bluhm B."/>
            <person name="Cannon C."/>
            <person name="Castanera R."/>
            <person name="Culley D."/>
            <person name="Daum C."/>
            <person name="Ezra D."/>
            <person name="Gonzalez J."/>
            <person name="Henrissat B."/>
            <person name="Kuo A."/>
            <person name="Liang C."/>
            <person name="Lipzen A."/>
            <person name="Lutzoni F."/>
            <person name="Magnuson J."/>
            <person name="Mondo S."/>
            <person name="Nolan M."/>
            <person name="Ohm R."/>
            <person name="Pangilinan J."/>
            <person name="Park H.-J."/>
            <person name="Ramirez L."/>
            <person name="Alfaro M."/>
            <person name="Sun H."/>
            <person name="Tritt A."/>
            <person name="Yoshinaga Y."/>
            <person name="Zwiers L.-H."/>
            <person name="Turgeon B."/>
            <person name="Goodwin S."/>
            <person name="Spatafora J."/>
            <person name="Crous P."/>
            <person name="Grigoriev I."/>
        </authorList>
    </citation>
    <scope>NUCLEOTIDE SEQUENCE</scope>
    <source>
        <strain evidence="2">CBS 122368</strain>
    </source>
</reference>
<dbReference type="RefSeq" id="XP_033692415.1">
    <property type="nucleotide sequence ID" value="XM_033832607.1"/>
</dbReference>
<evidence type="ECO:0000256" key="1">
    <source>
        <dbReference type="SAM" id="MobiDB-lite"/>
    </source>
</evidence>
<feature type="compositionally biased region" description="Polar residues" evidence="1">
    <location>
        <begin position="36"/>
        <end position="48"/>
    </location>
</feature>
<organism evidence="2 3">
    <name type="scientific">Trematosphaeria pertusa</name>
    <dbReference type="NCBI Taxonomy" id="390896"/>
    <lineage>
        <taxon>Eukaryota</taxon>
        <taxon>Fungi</taxon>
        <taxon>Dikarya</taxon>
        <taxon>Ascomycota</taxon>
        <taxon>Pezizomycotina</taxon>
        <taxon>Dothideomycetes</taxon>
        <taxon>Pleosporomycetidae</taxon>
        <taxon>Pleosporales</taxon>
        <taxon>Massarineae</taxon>
        <taxon>Trematosphaeriaceae</taxon>
        <taxon>Trematosphaeria</taxon>
    </lineage>
</organism>
<feature type="compositionally biased region" description="Polar residues" evidence="1">
    <location>
        <begin position="20"/>
        <end position="29"/>
    </location>
</feature>
<keyword evidence="3" id="KW-1185">Reference proteome</keyword>
<accession>A0A6A6J4Q0</accession>
<dbReference type="GeneID" id="54585937"/>
<feature type="compositionally biased region" description="Basic and acidic residues" evidence="1">
    <location>
        <begin position="118"/>
        <end position="139"/>
    </location>
</feature>
<feature type="compositionally biased region" description="Acidic residues" evidence="1">
    <location>
        <begin position="91"/>
        <end position="101"/>
    </location>
</feature>
<feature type="compositionally biased region" description="Acidic residues" evidence="1">
    <location>
        <begin position="645"/>
        <end position="657"/>
    </location>
</feature>
<feature type="compositionally biased region" description="Polar residues" evidence="1">
    <location>
        <begin position="69"/>
        <end position="78"/>
    </location>
</feature>